<keyword evidence="1" id="KW-1185">Reference proteome</keyword>
<accession>A0A914D7I5</accession>
<reference evidence="2" key="1">
    <citation type="submission" date="2022-11" db="UniProtKB">
        <authorList>
            <consortium name="WormBaseParasite"/>
        </authorList>
    </citation>
    <scope>IDENTIFICATION</scope>
</reference>
<evidence type="ECO:0000313" key="2">
    <source>
        <dbReference type="WBParaSite" id="ACRNAN_scaffold19800.g9023.t1"/>
    </source>
</evidence>
<evidence type="ECO:0000313" key="1">
    <source>
        <dbReference type="Proteomes" id="UP000887540"/>
    </source>
</evidence>
<dbReference type="AlphaFoldDB" id="A0A914D7I5"/>
<dbReference type="WBParaSite" id="ACRNAN_scaffold19800.g9023.t1">
    <property type="protein sequence ID" value="ACRNAN_scaffold19800.g9023.t1"/>
    <property type="gene ID" value="ACRNAN_scaffold19800.g9023"/>
</dbReference>
<name>A0A914D7I5_9BILA</name>
<organism evidence="1 2">
    <name type="scientific">Acrobeloides nanus</name>
    <dbReference type="NCBI Taxonomy" id="290746"/>
    <lineage>
        <taxon>Eukaryota</taxon>
        <taxon>Metazoa</taxon>
        <taxon>Ecdysozoa</taxon>
        <taxon>Nematoda</taxon>
        <taxon>Chromadorea</taxon>
        <taxon>Rhabditida</taxon>
        <taxon>Tylenchina</taxon>
        <taxon>Cephalobomorpha</taxon>
        <taxon>Cephaloboidea</taxon>
        <taxon>Cephalobidae</taxon>
        <taxon>Acrobeloides</taxon>
    </lineage>
</organism>
<proteinExistence type="predicted"/>
<sequence length="98" mass="10924">MLDSPKLPSPKRAVYNSILIGNAIDKYFYRKDLSNPIFMPCVNNTEVLLKIGNHIPDKQYGLAVLVFEKPEDFNHSASKALAALTQLSYVCKVVGPQD</sequence>
<protein>
    <submittedName>
        <fullName evidence="2">Uncharacterized protein</fullName>
    </submittedName>
</protein>
<dbReference type="Proteomes" id="UP000887540">
    <property type="component" value="Unplaced"/>
</dbReference>